<proteinExistence type="predicted"/>
<protein>
    <submittedName>
        <fullName evidence="3">Tetratricopeptide repeat protein</fullName>
    </submittedName>
</protein>
<dbReference type="SMART" id="SM00028">
    <property type="entry name" value="TPR"/>
    <property type="match status" value="5"/>
</dbReference>
<dbReference type="PANTHER" id="PTHR45586">
    <property type="entry name" value="TPR REPEAT-CONTAINING PROTEIN PA4667"/>
    <property type="match status" value="1"/>
</dbReference>
<dbReference type="Proteomes" id="UP001381174">
    <property type="component" value="Unassembled WGS sequence"/>
</dbReference>
<reference evidence="3 4" key="1">
    <citation type="journal article" date="2014" name="Int. J. Syst. Evol. Microbiol.">
        <title>Fulvimonas yonginensis sp. nov., isolated from greenhouse soil, and emended description of the genus Fulvimonas.</title>
        <authorList>
            <person name="Ahn J.H."/>
            <person name="Kim S.J."/>
            <person name="Weon H.Y."/>
            <person name="Hong S.B."/>
            <person name="Seok S.J."/>
            <person name="Kwon S.W."/>
        </authorList>
    </citation>
    <scope>NUCLEOTIDE SEQUENCE [LARGE SCALE GENOMIC DNA]</scope>
    <source>
        <strain evidence="3 4">KACC 16952</strain>
    </source>
</reference>
<dbReference type="PANTHER" id="PTHR45586:SF14">
    <property type="entry name" value="TETRATRICOPEPTIDE TPR_2 REPEAT PROTEIN"/>
    <property type="match status" value="1"/>
</dbReference>
<evidence type="ECO:0000313" key="3">
    <source>
        <dbReference type="EMBL" id="MEI7037480.1"/>
    </source>
</evidence>
<name>A0ABU8JD56_9GAMM</name>
<sequence length="376" mass="40440">MSGLEQLESFLRKDPSNAVLACDLMGQWLAAGRAEHAIEMLDLLSPGARRDHGVRFYEARARLQSDDAPAAADILRELLADGADAPAIHHDLAYAEFAQGHLEAASEALQPALHGHPPLLDAQRLQARLLHWQGRLDEALRTIDEALAGHPGDDEATGIRALLLLDLNRFDEAGRAALAALSRDPTQLEAGITAGTLALWHQRVNEAVAVFGRTANRHPQAGRALAGLGQAHMLGGNIPEARRVLEHATARMPNHIGTWHALAWCQLLLGDLASAQVSYELAFALDRGFGETHGGFAVLHALRGNVTEAEAAIVRARRLDPNGRSAVYAQALLVLADGRDDEAAALVAPVLAQTPASQATDPLEFLRRLRAQMTRT</sequence>
<dbReference type="RefSeq" id="WP_336808110.1">
    <property type="nucleotide sequence ID" value="NZ_JBBBNY010000008.1"/>
</dbReference>
<evidence type="ECO:0000256" key="2">
    <source>
        <dbReference type="ARBA" id="ARBA00022803"/>
    </source>
</evidence>
<dbReference type="Gene3D" id="1.25.40.10">
    <property type="entry name" value="Tetratricopeptide repeat domain"/>
    <property type="match status" value="1"/>
</dbReference>
<comment type="caution">
    <text evidence="3">The sequence shown here is derived from an EMBL/GenBank/DDBJ whole genome shotgun (WGS) entry which is preliminary data.</text>
</comment>
<keyword evidence="1" id="KW-0677">Repeat</keyword>
<evidence type="ECO:0000256" key="1">
    <source>
        <dbReference type="ARBA" id="ARBA00022737"/>
    </source>
</evidence>
<dbReference type="SUPFAM" id="SSF48452">
    <property type="entry name" value="TPR-like"/>
    <property type="match status" value="1"/>
</dbReference>
<dbReference type="InterPro" id="IPR019734">
    <property type="entry name" value="TPR_rpt"/>
</dbReference>
<organism evidence="3 4">
    <name type="scientific">Fulvimonas yonginensis</name>
    <dbReference type="NCBI Taxonomy" id="1495200"/>
    <lineage>
        <taxon>Bacteria</taxon>
        <taxon>Pseudomonadati</taxon>
        <taxon>Pseudomonadota</taxon>
        <taxon>Gammaproteobacteria</taxon>
        <taxon>Lysobacterales</taxon>
        <taxon>Rhodanobacteraceae</taxon>
        <taxon>Fulvimonas</taxon>
    </lineage>
</organism>
<dbReference type="Pfam" id="PF13432">
    <property type="entry name" value="TPR_16"/>
    <property type="match status" value="2"/>
</dbReference>
<dbReference type="Pfam" id="PF14559">
    <property type="entry name" value="TPR_19"/>
    <property type="match status" value="1"/>
</dbReference>
<keyword evidence="4" id="KW-1185">Reference proteome</keyword>
<dbReference type="InterPro" id="IPR011990">
    <property type="entry name" value="TPR-like_helical_dom_sf"/>
</dbReference>
<accession>A0ABU8JD56</accession>
<keyword evidence="2" id="KW-0802">TPR repeat</keyword>
<dbReference type="InterPro" id="IPR051012">
    <property type="entry name" value="CellSynth/LPSAsmb/PSIAsmb"/>
</dbReference>
<gene>
    <name evidence="3" type="ORF">WAT24_11985</name>
</gene>
<evidence type="ECO:0000313" key="4">
    <source>
        <dbReference type="Proteomes" id="UP001381174"/>
    </source>
</evidence>
<dbReference type="EMBL" id="JBBBNY010000008">
    <property type="protein sequence ID" value="MEI7037480.1"/>
    <property type="molecule type" value="Genomic_DNA"/>
</dbReference>